<reference evidence="2" key="1">
    <citation type="submission" date="2017-05" db="EMBL/GenBank/DDBJ databases">
        <authorList>
            <person name="Sharma S."/>
            <person name="Sidhu C."/>
            <person name="Pinnaka A.K."/>
        </authorList>
    </citation>
    <scope>NUCLEOTIDE SEQUENCE [LARGE SCALE GENOMIC DNA]</scope>
    <source>
        <strain evidence="2">AK93</strain>
    </source>
</reference>
<name>A0A3E0X0I9_9GAMM</name>
<dbReference type="Proteomes" id="UP000256763">
    <property type="component" value="Unassembled WGS sequence"/>
</dbReference>
<evidence type="ECO:0000313" key="1">
    <source>
        <dbReference type="EMBL" id="RFA37923.1"/>
    </source>
</evidence>
<gene>
    <name evidence="1" type="ORF">CAL65_08385</name>
</gene>
<dbReference type="RefSeq" id="WP_116301635.1">
    <property type="nucleotide sequence ID" value="NZ_NFZV01000005.1"/>
</dbReference>
<dbReference type="EMBL" id="NFZW01000006">
    <property type="protein sequence ID" value="RFA37923.1"/>
    <property type="molecule type" value="Genomic_DNA"/>
</dbReference>
<comment type="caution">
    <text evidence="1">The sequence shown here is derived from an EMBL/GenBank/DDBJ whole genome shotgun (WGS) entry which is preliminary data.</text>
</comment>
<organism evidence="1 2">
    <name type="scientific">Alkalilimnicola ehrlichii</name>
    <dbReference type="NCBI Taxonomy" id="351052"/>
    <lineage>
        <taxon>Bacteria</taxon>
        <taxon>Pseudomonadati</taxon>
        <taxon>Pseudomonadota</taxon>
        <taxon>Gammaproteobacteria</taxon>
        <taxon>Chromatiales</taxon>
        <taxon>Ectothiorhodospiraceae</taxon>
        <taxon>Alkalilimnicola</taxon>
    </lineage>
</organism>
<keyword evidence="2" id="KW-1185">Reference proteome</keyword>
<evidence type="ECO:0000313" key="2">
    <source>
        <dbReference type="Proteomes" id="UP000256763"/>
    </source>
</evidence>
<dbReference type="AlphaFoldDB" id="A0A3E0X0I9"/>
<sequence length="304" mass="33899">MQKTLRNRFRPLFKGFWGTAAFLLTINPALAELSRMPLHIGGGNVPGNMFLVPSVEWPTINSLANLGPYTPAREFVGYFNSRVCYEYVYDEQESERHFKPVSYASGRHQRECSGYWSGNFLNWAATQTVDPFRKVLTGGYRVRDTATETWLEKARHDNQGGASIYPNRRIPEHGSDASLVSGATPFNASSMRMRIHGLGNEMRFRLEGEDVSSGSTYTGGTVGPGQAYDLSVRVSVCVSEFMEGEDNCVRYANGYKPEGLIQQHAEAIRFSVFGYLNDSSANRDGGVRARKNGSVRKCRTRTAC</sequence>
<accession>A0A3E0X0I9</accession>
<protein>
    <submittedName>
        <fullName evidence="1">Uncharacterized protein</fullName>
    </submittedName>
</protein>
<proteinExistence type="predicted"/>